<dbReference type="RefSeq" id="WP_039954439.1">
    <property type="nucleotide sequence ID" value="NZ_LVJS01000029.1"/>
</dbReference>
<dbReference type="SUPFAM" id="SSF48452">
    <property type="entry name" value="TPR-like"/>
    <property type="match status" value="1"/>
</dbReference>
<comment type="similarity">
    <text evidence="6">Belongs to the BamD family.</text>
</comment>
<comment type="caution">
    <text evidence="9">The sequence shown here is derived from an EMBL/GenBank/DDBJ whole genome shotgun (WGS) entry which is preliminary data.</text>
</comment>
<dbReference type="GO" id="GO:0051205">
    <property type="term" value="P:protein insertion into membrane"/>
    <property type="evidence" value="ECO:0007669"/>
    <property type="project" value="UniProtKB-UniRule"/>
</dbReference>
<keyword evidence="2 6" id="KW-0472">Membrane</keyword>
<dbReference type="NCBIfam" id="TIGR03302">
    <property type="entry name" value="OM_YfiO"/>
    <property type="match status" value="1"/>
</dbReference>
<dbReference type="PROSITE" id="PS51257">
    <property type="entry name" value="PROKAR_LIPOPROTEIN"/>
    <property type="match status" value="1"/>
</dbReference>
<keyword evidence="1 6" id="KW-0732">Signal</keyword>
<gene>
    <name evidence="6" type="primary">bamD</name>
    <name evidence="9" type="ORF">RHOFW104T7_09135</name>
</gene>
<feature type="transmembrane region" description="Helical" evidence="7">
    <location>
        <begin position="17"/>
        <end position="36"/>
    </location>
</feature>
<evidence type="ECO:0000259" key="8">
    <source>
        <dbReference type="Pfam" id="PF13525"/>
    </source>
</evidence>
<dbReference type="CDD" id="cd15830">
    <property type="entry name" value="BamD"/>
    <property type="match status" value="1"/>
</dbReference>
<protein>
    <recommendedName>
        <fullName evidence="6">Outer membrane protein assembly factor BamD</fullName>
    </recommendedName>
</protein>
<organism evidence="9 10">
    <name type="scientific">Rhodanobacter thiooxydans</name>
    <dbReference type="NCBI Taxonomy" id="416169"/>
    <lineage>
        <taxon>Bacteria</taxon>
        <taxon>Pseudomonadati</taxon>
        <taxon>Pseudomonadota</taxon>
        <taxon>Gammaproteobacteria</taxon>
        <taxon>Lysobacterales</taxon>
        <taxon>Rhodanobacteraceae</taxon>
        <taxon>Rhodanobacter</taxon>
    </lineage>
</organism>
<sequence length="288" mass="32967">MRPTIDSPTLPMPKLPVLKVLVVLTLVVSMSACSMFKSKRETIDTMPLVTLYDNAHASLQNADYAAATKAYQRLIARFPSGEYNEQAQLEMAYAQYKDNQPDDALSTVNRFIKTYPANKHVDYAYYLRGLINFDRTSGVIDRYINREGSQARRDQGYNLQSFDDFSELSRRFPDSAYTADARQRMIYLRNILAQYEINVAEFYLRNKAYVAAADRAQYVIEHYQQAPQTGDALAILTRSYLALDQKTLADQSRQVLALNYPNHPYLGDAKWPHPPSTLRKMVPFSGHH</sequence>
<dbReference type="InterPro" id="IPR017689">
    <property type="entry name" value="BamD"/>
</dbReference>
<keyword evidence="4 6" id="KW-0998">Cell outer membrane</keyword>
<dbReference type="PANTHER" id="PTHR37423:SF1">
    <property type="entry name" value="OUTER MEMBRANE PROTEIN ASSEMBLY FACTOR BAMD"/>
    <property type="match status" value="1"/>
</dbReference>
<evidence type="ECO:0000313" key="9">
    <source>
        <dbReference type="EMBL" id="KZC24345.1"/>
    </source>
</evidence>
<dbReference type="InterPro" id="IPR039565">
    <property type="entry name" value="BamD-like"/>
</dbReference>
<dbReference type="EMBL" id="LVJS01000029">
    <property type="protein sequence ID" value="KZC24345.1"/>
    <property type="molecule type" value="Genomic_DNA"/>
</dbReference>
<dbReference type="Gene3D" id="1.25.40.10">
    <property type="entry name" value="Tetratricopeptide repeat domain"/>
    <property type="match status" value="1"/>
</dbReference>
<dbReference type="Proteomes" id="UP000076131">
    <property type="component" value="Unassembled WGS sequence"/>
</dbReference>
<dbReference type="GO" id="GO:0043165">
    <property type="term" value="P:Gram-negative-bacterium-type cell outer membrane assembly"/>
    <property type="evidence" value="ECO:0007669"/>
    <property type="project" value="UniProtKB-UniRule"/>
</dbReference>
<dbReference type="InterPro" id="IPR011990">
    <property type="entry name" value="TPR-like_helical_dom_sf"/>
</dbReference>
<evidence type="ECO:0000256" key="2">
    <source>
        <dbReference type="ARBA" id="ARBA00023136"/>
    </source>
</evidence>
<dbReference type="STRING" id="416169.RHOFW104T7_09135"/>
<evidence type="ECO:0000256" key="7">
    <source>
        <dbReference type="SAM" id="Phobius"/>
    </source>
</evidence>
<feature type="domain" description="Outer membrane lipoprotein BamD-like" evidence="8">
    <location>
        <begin position="49"/>
        <end position="253"/>
    </location>
</feature>
<evidence type="ECO:0000256" key="4">
    <source>
        <dbReference type="ARBA" id="ARBA00023237"/>
    </source>
</evidence>
<proteinExistence type="inferred from homology"/>
<comment type="subunit">
    <text evidence="6">Part of the Bam complex.</text>
</comment>
<keyword evidence="5 6" id="KW-0449">Lipoprotein</keyword>
<dbReference type="eggNOG" id="COG4105">
    <property type="taxonomic scope" value="Bacteria"/>
</dbReference>
<name>A0A154QKL5_9GAMM</name>
<reference evidence="9 10" key="1">
    <citation type="journal article" date="2016" name="MBio">
        <title>Lateral Gene Transfer in a Heavy Metal-Contaminated-Groundwater Microbial Community.</title>
        <authorList>
            <person name="Hemme C.L."/>
            <person name="Green S.J."/>
            <person name="Rishishwar L."/>
            <person name="Prakash O."/>
            <person name="Pettenato A."/>
            <person name="Chakraborty R."/>
            <person name="Deutschbauer A.M."/>
            <person name="Van Nostrand J.D."/>
            <person name="Wu L."/>
            <person name="He Z."/>
            <person name="Jordan I.K."/>
            <person name="Hazen T.C."/>
            <person name="Arkin A.P."/>
            <person name="Kostka J.E."/>
            <person name="Zhou J."/>
        </authorList>
    </citation>
    <scope>NUCLEOTIDE SEQUENCE [LARGE SCALE GENOMIC DNA]</scope>
    <source>
        <strain evidence="9 10">FW104-T7</strain>
    </source>
</reference>
<keyword evidence="3 6" id="KW-0564">Palmitate</keyword>
<dbReference type="AlphaFoldDB" id="A0A154QKL5"/>
<dbReference type="PANTHER" id="PTHR37423">
    <property type="entry name" value="SOLUBLE LYTIC MUREIN TRANSGLYCOSYLASE-RELATED"/>
    <property type="match status" value="1"/>
</dbReference>
<dbReference type="HAMAP" id="MF_00922">
    <property type="entry name" value="OM_assembly_BamD"/>
    <property type="match status" value="1"/>
</dbReference>
<evidence type="ECO:0000256" key="3">
    <source>
        <dbReference type="ARBA" id="ARBA00023139"/>
    </source>
</evidence>
<evidence type="ECO:0000313" key="10">
    <source>
        <dbReference type="Proteomes" id="UP000076131"/>
    </source>
</evidence>
<evidence type="ECO:0000256" key="1">
    <source>
        <dbReference type="ARBA" id="ARBA00022729"/>
    </source>
</evidence>
<comment type="subcellular location">
    <subcellularLocation>
        <location evidence="6">Cell outer membrane</location>
        <topology evidence="6">Lipid-anchor</topology>
    </subcellularLocation>
</comment>
<keyword evidence="10" id="KW-1185">Reference proteome</keyword>
<dbReference type="GO" id="GO:1990063">
    <property type="term" value="C:Bam protein complex"/>
    <property type="evidence" value="ECO:0007669"/>
    <property type="project" value="TreeGrafter"/>
</dbReference>
<comment type="function">
    <text evidence="6">Part of the outer membrane protein assembly complex, which is involved in assembly and insertion of beta-barrel proteins into the outer membrane.</text>
</comment>
<accession>A0A154QKL5</accession>
<dbReference type="Pfam" id="PF13525">
    <property type="entry name" value="YfiO"/>
    <property type="match status" value="1"/>
</dbReference>
<keyword evidence="7" id="KW-1133">Transmembrane helix</keyword>
<evidence type="ECO:0000256" key="6">
    <source>
        <dbReference type="HAMAP-Rule" id="MF_00922"/>
    </source>
</evidence>
<keyword evidence="7" id="KW-0812">Transmembrane</keyword>
<evidence type="ECO:0000256" key="5">
    <source>
        <dbReference type="ARBA" id="ARBA00023288"/>
    </source>
</evidence>